<dbReference type="Pfam" id="PF03466">
    <property type="entry name" value="LysR_substrate"/>
    <property type="match status" value="1"/>
</dbReference>
<gene>
    <name evidence="6" type="ORF">DES41_110170</name>
</gene>
<dbReference type="GO" id="GO:0005829">
    <property type="term" value="C:cytosol"/>
    <property type="evidence" value="ECO:0007669"/>
    <property type="project" value="TreeGrafter"/>
</dbReference>
<evidence type="ECO:0000313" key="6">
    <source>
        <dbReference type="EMBL" id="RCW66805.1"/>
    </source>
</evidence>
<proteinExistence type="inferred from homology"/>
<comment type="similarity">
    <text evidence="1">Belongs to the LysR transcriptional regulatory family.</text>
</comment>
<dbReference type="AlphaFoldDB" id="A0A368XG44"/>
<evidence type="ECO:0000256" key="2">
    <source>
        <dbReference type="ARBA" id="ARBA00023015"/>
    </source>
</evidence>
<keyword evidence="2" id="KW-0805">Transcription regulation</keyword>
<dbReference type="Gene3D" id="1.10.10.10">
    <property type="entry name" value="Winged helix-like DNA-binding domain superfamily/Winged helix DNA-binding domain"/>
    <property type="match status" value="1"/>
</dbReference>
<organism evidence="6 7">
    <name type="scientific">Pseudorhodoferax soli</name>
    <dbReference type="NCBI Taxonomy" id="545864"/>
    <lineage>
        <taxon>Bacteria</taxon>
        <taxon>Pseudomonadati</taxon>
        <taxon>Pseudomonadota</taxon>
        <taxon>Betaproteobacteria</taxon>
        <taxon>Burkholderiales</taxon>
        <taxon>Comamonadaceae</taxon>
    </lineage>
</organism>
<dbReference type="CDD" id="cd08421">
    <property type="entry name" value="PBP2_LTTR_like_1"/>
    <property type="match status" value="1"/>
</dbReference>
<dbReference type="Proteomes" id="UP000252884">
    <property type="component" value="Unassembled WGS sequence"/>
</dbReference>
<keyword evidence="4" id="KW-0804">Transcription</keyword>
<dbReference type="InterPro" id="IPR036388">
    <property type="entry name" value="WH-like_DNA-bd_sf"/>
</dbReference>
<dbReference type="InterPro" id="IPR005119">
    <property type="entry name" value="LysR_subst-bd"/>
</dbReference>
<dbReference type="EMBL" id="QPJK01000010">
    <property type="protein sequence ID" value="RCW66805.1"/>
    <property type="molecule type" value="Genomic_DNA"/>
</dbReference>
<dbReference type="GO" id="GO:0003700">
    <property type="term" value="F:DNA-binding transcription factor activity"/>
    <property type="evidence" value="ECO:0007669"/>
    <property type="project" value="InterPro"/>
</dbReference>
<comment type="caution">
    <text evidence="6">The sequence shown here is derived from an EMBL/GenBank/DDBJ whole genome shotgun (WGS) entry which is preliminary data.</text>
</comment>
<dbReference type="FunFam" id="1.10.10.10:FF:000001">
    <property type="entry name" value="LysR family transcriptional regulator"/>
    <property type="match status" value="1"/>
</dbReference>
<keyword evidence="3" id="KW-0238">DNA-binding</keyword>
<dbReference type="PANTHER" id="PTHR30419:SF2">
    <property type="entry name" value="LYSR FAMILY TRANSCRIPTIONAL REGULATOR"/>
    <property type="match status" value="1"/>
</dbReference>
<name>A0A368XG44_9BURK</name>
<sequence>MRYARGPTMHFDLFDLRLFVFVAEESNLRRGAERACISLAAASTRIKQLEDNIGAKLFYRKPQGVELNPAGEALLHHARKVLQQVDHLKIDLRDYAQGAKGHVRVLANTTSITSALPSALASFLAQHKDVSIDLRERLSQEIVMAIHEAHADIGLVAGNVDTQGLEVRDFVADELVVVVPARHPMAALPRMDFVQTLDEPHISLAEGSALANFLPPLARQMGRNLEFRIQVSSFESICLLVEAGVGIGILPRSSAARHARTLKLALVPLTDAWAQRETKIVNRAGQPLPRLAAELVRHLANFSFADRLL</sequence>
<dbReference type="InterPro" id="IPR000847">
    <property type="entry name" value="LysR_HTH_N"/>
</dbReference>
<keyword evidence="7" id="KW-1185">Reference proteome</keyword>
<dbReference type="PANTHER" id="PTHR30419">
    <property type="entry name" value="HTH-TYPE TRANSCRIPTIONAL REGULATOR YBHD"/>
    <property type="match status" value="1"/>
</dbReference>
<reference evidence="6 7" key="1">
    <citation type="submission" date="2018-07" db="EMBL/GenBank/DDBJ databases">
        <title>Genomic Encyclopedia of Type Strains, Phase IV (KMG-IV): sequencing the most valuable type-strain genomes for metagenomic binning, comparative biology and taxonomic classification.</title>
        <authorList>
            <person name="Goeker M."/>
        </authorList>
    </citation>
    <scope>NUCLEOTIDE SEQUENCE [LARGE SCALE GENOMIC DNA]</scope>
    <source>
        <strain evidence="6 7">DSM 21634</strain>
    </source>
</reference>
<dbReference type="Gene3D" id="3.40.190.290">
    <property type="match status" value="1"/>
</dbReference>
<dbReference type="GO" id="GO:0003677">
    <property type="term" value="F:DNA binding"/>
    <property type="evidence" value="ECO:0007669"/>
    <property type="project" value="UniProtKB-KW"/>
</dbReference>
<evidence type="ECO:0000259" key="5">
    <source>
        <dbReference type="PROSITE" id="PS50931"/>
    </source>
</evidence>
<evidence type="ECO:0000313" key="7">
    <source>
        <dbReference type="Proteomes" id="UP000252884"/>
    </source>
</evidence>
<dbReference type="SUPFAM" id="SSF46785">
    <property type="entry name" value="Winged helix' DNA-binding domain"/>
    <property type="match status" value="1"/>
</dbReference>
<accession>A0A368XG44</accession>
<dbReference type="Pfam" id="PF00126">
    <property type="entry name" value="HTH_1"/>
    <property type="match status" value="1"/>
</dbReference>
<evidence type="ECO:0000256" key="1">
    <source>
        <dbReference type="ARBA" id="ARBA00009437"/>
    </source>
</evidence>
<feature type="domain" description="HTH lysR-type" evidence="5">
    <location>
        <begin position="11"/>
        <end position="68"/>
    </location>
</feature>
<protein>
    <submittedName>
        <fullName evidence="6">LysR family transcriptional regulator</fullName>
    </submittedName>
</protein>
<dbReference type="PROSITE" id="PS50931">
    <property type="entry name" value="HTH_LYSR"/>
    <property type="match status" value="1"/>
</dbReference>
<dbReference type="SUPFAM" id="SSF53850">
    <property type="entry name" value="Periplasmic binding protein-like II"/>
    <property type="match status" value="1"/>
</dbReference>
<dbReference type="InterPro" id="IPR050950">
    <property type="entry name" value="HTH-type_LysR_regulators"/>
</dbReference>
<evidence type="ECO:0000256" key="3">
    <source>
        <dbReference type="ARBA" id="ARBA00023125"/>
    </source>
</evidence>
<evidence type="ECO:0000256" key="4">
    <source>
        <dbReference type="ARBA" id="ARBA00023163"/>
    </source>
</evidence>
<dbReference type="InterPro" id="IPR036390">
    <property type="entry name" value="WH_DNA-bd_sf"/>
</dbReference>